<protein>
    <submittedName>
        <fullName evidence="2">Uncharacterized protein</fullName>
    </submittedName>
</protein>
<proteinExistence type="predicted"/>
<keyword evidence="3" id="KW-1185">Reference proteome</keyword>
<dbReference type="AlphaFoldDB" id="A0A9P7BNU6"/>
<feature type="compositionally biased region" description="Acidic residues" evidence="1">
    <location>
        <begin position="260"/>
        <end position="285"/>
    </location>
</feature>
<accession>A0A9P7BNU6</accession>
<comment type="caution">
    <text evidence="2">The sequence shown here is derived from an EMBL/GenBank/DDBJ whole genome shotgun (WGS) entry which is preliminary data.</text>
</comment>
<feature type="compositionally biased region" description="Basic and acidic residues" evidence="1">
    <location>
        <begin position="235"/>
        <end position="259"/>
    </location>
</feature>
<gene>
    <name evidence="2" type="ORF">G6F64_009974</name>
</gene>
<reference evidence="2" key="1">
    <citation type="journal article" date="2020" name="Microb. Genom.">
        <title>Genetic diversity of clinical and environmental Mucorales isolates obtained from an investigation of mucormycosis cases among solid organ transplant recipients.</title>
        <authorList>
            <person name="Nguyen M.H."/>
            <person name="Kaul D."/>
            <person name="Muto C."/>
            <person name="Cheng S.J."/>
            <person name="Richter R.A."/>
            <person name="Bruno V.M."/>
            <person name="Liu G."/>
            <person name="Beyhan S."/>
            <person name="Sundermann A.J."/>
            <person name="Mounaud S."/>
            <person name="Pasculle A.W."/>
            <person name="Nierman W.C."/>
            <person name="Driscoll E."/>
            <person name="Cumbie R."/>
            <person name="Clancy C.J."/>
            <person name="Dupont C.L."/>
        </authorList>
    </citation>
    <scope>NUCLEOTIDE SEQUENCE</scope>
    <source>
        <strain evidence="2">GL11</strain>
    </source>
</reference>
<dbReference type="EMBL" id="JAANQT010001940">
    <property type="protein sequence ID" value="KAG1303553.1"/>
    <property type="molecule type" value="Genomic_DNA"/>
</dbReference>
<evidence type="ECO:0000313" key="3">
    <source>
        <dbReference type="Proteomes" id="UP000716291"/>
    </source>
</evidence>
<name>A0A9P7BNU6_RHIOR</name>
<evidence type="ECO:0000256" key="1">
    <source>
        <dbReference type="SAM" id="MobiDB-lite"/>
    </source>
</evidence>
<dbReference type="OrthoDB" id="2287696at2759"/>
<dbReference type="Proteomes" id="UP000716291">
    <property type="component" value="Unassembled WGS sequence"/>
</dbReference>
<evidence type="ECO:0000313" key="2">
    <source>
        <dbReference type="EMBL" id="KAG1303553.1"/>
    </source>
</evidence>
<feature type="region of interest" description="Disordered" evidence="1">
    <location>
        <begin position="235"/>
        <end position="287"/>
    </location>
</feature>
<organism evidence="2 3">
    <name type="scientific">Rhizopus oryzae</name>
    <name type="common">Mucormycosis agent</name>
    <name type="synonym">Rhizopus arrhizus var. delemar</name>
    <dbReference type="NCBI Taxonomy" id="64495"/>
    <lineage>
        <taxon>Eukaryota</taxon>
        <taxon>Fungi</taxon>
        <taxon>Fungi incertae sedis</taxon>
        <taxon>Mucoromycota</taxon>
        <taxon>Mucoromycotina</taxon>
        <taxon>Mucoromycetes</taxon>
        <taxon>Mucorales</taxon>
        <taxon>Mucorineae</taxon>
        <taxon>Rhizopodaceae</taxon>
        <taxon>Rhizopus</taxon>
    </lineage>
</organism>
<sequence length="327" mass="37336">MMNNQSLLSCELDQQEQDIAIVKKRDFSLVTSYTDEETYKKRAKTKKSPKQHESETLDVWISAILLENENPDTAVFYIYYGPKDSRNCFRKTLLLKGQDHIDVLLMGVVYVLKKHESDSNSLAIHVGSGDLYKDLNQCESLKEIKELVDKRKNVTSINYATSKQLKSNWAYKSAIRQARQVALKGLVEEDESTVGSLDVAMIETETNTKETITENETGMAAKEITIVNDIAASKVKGEEKKEEEKKEEEKKEDKEKLEKEEETIDNLVIEQEDNIVESTTEDDDDVTLKNIPKESLLHDSQPISSSWTFKFSLRNVVDILKAPFGRK</sequence>